<evidence type="ECO:0008006" key="3">
    <source>
        <dbReference type="Google" id="ProtNLM"/>
    </source>
</evidence>
<evidence type="ECO:0000313" key="1">
    <source>
        <dbReference type="EMBL" id="OAB48473.1"/>
    </source>
</evidence>
<protein>
    <recommendedName>
        <fullName evidence="3">Transglycosylase</fullName>
    </recommendedName>
</protein>
<reference evidence="1 2" key="1">
    <citation type="submission" date="2016-03" db="EMBL/GenBank/DDBJ databases">
        <title>Draft genome sequence of Paenibacillus antarcticus CECT 5836.</title>
        <authorList>
            <person name="Shin S.-K."/>
            <person name="Yi H."/>
        </authorList>
    </citation>
    <scope>NUCLEOTIDE SEQUENCE [LARGE SCALE GENOMIC DNA]</scope>
    <source>
        <strain evidence="1 2">CECT 5836</strain>
    </source>
</reference>
<accession>A0A168R1Q1</accession>
<gene>
    <name evidence="1" type="ORF">PBAT_02240</name>
</gene>
<dbReference type="RefSeq" id="WP_068646101.1">
    <property type="nucleotide sequence ID" value="NZ_CP043611.1"/>
</dbReference>
<organism evidence="1 2">
    <name type="scientific">Paenibacillus antarcticus</name>
    <dbReference type="NCBI Taxonomy" id="253703"/>
    <lineage>
        <taxon>Bacteria</taxon>
        <taxon>Bacillati</taxon>
        <taxon>Bacillota</taxon>
        <taxon>Bacilli</taxon>
        <taxon>Bacillales</taxon>
        <taxon>Paenibacillaceae</taxon>
        <taxon>Paenibacillus</taxon>
    </lineage>
</organism>
<name>A0A168R1Q1_9BACL</name>
<dbReference type="OrthoDB" id="1918216at2"/>
<proteinExistence type="predicted"/>
<evidence type="ECO:0000313" key="2">
    <source>
        <dbReference type="Proteomes" id="UP000077355"/>
    </source>
</evidence>
<dbReference type="EMBL" id="LVJI01000001">
    <property type="protein sequence ID" value="OAB48473.1"/>
    <property type="molecule type" value="Genomic_DNA"/>
</dbReference>
<comment type="caution">
    <text evidence="1">The sequence shown here is derived from an EMBL/GenBank/DDBJ whole genome shotgun (WGS) entry which is preliminary data.</text>
</comment>
<dbReference type="Proteomes" id="UP000077355">
    <property type="component" value="Unassembled WGS sequence"/>
</dbReference>
<sequence>MSNPQTTTCDAGCNQQFTVDQFTTERIGNGVDKIYFACTHCNHKYAAFYSDIGVRRLQAKIRRVQQKFANPHADHAKAARQETEIQQQIKERMDALRLKVEGEGGLNG</sequence>
<keyword evidence="2" id="KW-1185">Reference proteome</keyword>
<dbReference type="AlphaFoldDB" id="A0A168R1Q1"/>